<name>A0A7Y9PFP4_9BACT</name>
<dbReference type="AlphaFoldDB" id="A0A7Y9PFP4"/>
<organism evidence="2 3">
    <name type="scientific">Granulicella arctica</name>
    <dbReference type="NCBI Taxonomy" id="940613"/>
    <lineage>
        <taxon>Bacteria</taxon>
        <taxon>Pseudomonadati</taxon>
        <taxon>Acidobacteriota</taxon>
        <taxon>Terriglobia</taxon>
        <taxon>Terriglobales</taxon>
        <taxon>Acidobacteriaceae</taxon>
        <taxon>Granulicella</taxon>
    </lineage>
</organism>
<evidence type="ECO:0000313" key="2">
    <source>
        <dbReference type="EMBL" id="NYF79072.1"/>
    </source>
</evidence>
<dbReference type="InterPro" id="IPR036388">
    <property type="entry name" value="WH-like_DNA-bd_sf"/>
</dbReference>
<dbReference type="Pfam" id="PF12728">
    <property type="entry name" value="HTH_17"/>
    <property type="match status" value="1"/>
</dbReference>
<dbReference type="NCBIfam" id="TIGR01764">
    <property type="entry name" value="excise"/>
    <property type="match status" value="1"/>
</dbReference>
<dbReference type="SUPFAM" id="SSF46955">
    <property type="entry name" value="Putative DNA-binding domain"/>
    <property type="match status" value="1"/>
</dbReference>
<dbReference type="EMBL" id="JACCCW010000001">
    <property type="protein sequence ID" value="NYF79072.1"/>
    <property type="molecule type" value="Genomic_DNA"/>
</dbReference>
<dbReference type="InterPro" id="IPR010093">
    <property type="entry name" value="SinI_DNA-bd"/>
</dbReference>
<comment type="caution">
    <text evidence="2">The sequence shown here is derived from an EMBL/GenBank/DDBJ whole genome shotgun (WGS) entry which is preliminary data.</text>
</comment>
<protein>
    <submittedName>
        <fullName evidence="2">Excisionase family DNA binding protein</fullName>
    </submittedName>
</protein>
<dbReference type="InterPro" id="IPR009061">
    <property type="entry name" value="DNA-bd_dom_put_sf"/>
</dbReference>
<dbReference type="GO" id="GO:0003677">
    <property type="term" value="F:DNA binding"/>
    <property type="evidence" value="ECO:0007669"/>
    <property type="project" value="InterPro"/>
</dbReference>
<dbReference type="RefSeq" id="WP_432432196.1">
    <property type="nucleotide sequence ID" value="NZ_JACCCW010000001.1"/>
</dbReference>
<evidence type="ECO:0000259" key="1">
    <source>
        <dbReference type="Pfam" id="PF12728"/>
    </source>
</evidence>
<dbReference type="Proteomes" id="UP000589520">
    <property type="component" value="Unassembled WGS sequence"/>
</dbReference>
<reference evidence="2 3" key="1">
    <citation type="submission" date="2020-07" db="EMBL/GenBank/DDBJ databases">
        <title>Genomic Encyclopedia of Type Strains, Phase IV (KMG-V): Genome sequencing to study the core and pangenomes of soil and plant-associated prokaryotes.</title>
        <authorList>
            <person name="Whitman W."/>
        </authorList>
    </citation>
    <scope>NUCLEOTIDE SEQUENCE [LARGE SCALE GENOMIC DNA]</scope>
    <source>
        <strain evidence="2 3">X4EP2</strain>
    </source>
</reference>
<sequence>MPVLQRRLSATPEKFEAIVSNGTIGRRLLNVGEAAQYLGVSVDTLHKWVQLRAIPHVKAGRALRFDLVALNRYIDEHTIGTID</sequence>
<evidence type="ECO:0000313" key="3">
    <source>
        <dbReference type="Proteomes" id="UP000589520"/>
    </source>
</evidence>
<gene>
    <name evidence="2" type="ORF">HDF17_001359</name>
</gene>
<proteinExistence type="predicted"/>
<feature type="domain" description="Helix-turn-helix" evidence="1">
    <location>
        <begin position="28"/>
        <end position="77"/>
    </location>
</feature>
<keyword evidence="3" id="KW-1185">Reference proteome</keyword>
<dbReference type="InterPro" id="IPR041657">
    <property type="entry name" value="HTH_17"/>
</dbReference>
<dbReference type="Gene3D" id="1.10.10.10">
    <property type="entry name" value="Winged helix-like DNA-binding domain superfamily/Winged helix DNA-binding domain"/>
    <property type="match status" value="1"/>
</dbReference>
<accession>A0A7Y9PFP4</accession>